<protein>
    <submittedName>
        <fullName evidence="1">Uncharacterized protein</fullName>
    </submittedName>
</protein>
<name>A0ABR1YJX6_9PEZI</name>
<evidence type="ECO:0000313" key="1">
    <source>
        <dbReference type="EMBL" id="KAK8232103.1"/>
    </source>
</evidence>
<keyword evidence="2" id="KW-1185">Reference proteome</keyword>
<organism evidence="1 2">
    <name type="scientific">Phyllosticta capitalensis</name>
    <dbReference type="NCBI Taxonomy" id="121624"/>
    <lineage>
        <taxon>Eukaryota</taxon>
        <taxon>Fungi</taxon>
        <taxon>Dikarya</taxon>
        <taxon>Ascomycota</taxon>
        <taxon>Pezizomycotina</taxon>
        <taxon>Dothideomycetes</taxon>
        <taxon>Dothideomycetes incertae sedis</taxon>
        <taxon>Botryosphaeriales</taxon>
        <taxon>Phyllostictaceae</taxon>
        <taxon>Phyllosticta</taxon>
    </lineage>
</organism>
<dbReference type="EMBL" id="JBBWRZ010000007">
    <property type="protein sequence ID" value="KAK8232103.1"/>
    <property type="molecule type" value="Genomic_DNA"/>
</dbReference>
<reference evidence="1 2" key="1">
    <citation type="submission" date="2024-04" db="EMBL/GenBank/DDBJ databases">
        <title>Phyllosticta paracitricarpa is synonymous to the EU quarantine fungus P. citricarpa based on phylogenomic analyses.</title>
        <authorList>
            <consortium name="Lawrence Berkeley National Laboratory"/>
            <person name="Van Ingen-Buijs V.A."/>
            <person name="Van Westerhoven A.C."/>
            <person name="Haridas S."/>
            <person name="Skiadas P."/>
            <person name="Martin F."/>
            <person name="Groenewald J.Z."/>
            <person name="Crous P.W."/>
            <person name="Seidl M.F."/>
        </authorList>
    </citation>
    <scope>NUCLEOTIDE SEQUENCE [LARGE SCALE GENOMIC DNA]</scope>
    <source>
        <strain evidence="1 2">CBS 123374</strain>
    </source>
</reference>
<gene>
    <name evidence="1" type="ORF">HDK90DRAFT_297634</name>
</gene>
<dbReference type="Proteomes" id="UP001492380">
    <property type="component" value="Unassembled WGS sequence"/>
</dbReference>
<accession>A0ABR1YJX6</accession>
<evidence type="ECO:0000313" key="2">
    <source>
        <dbReference type="Proteomes" id="UP001492380"/>
    </source>
</evidence>
<comment type="caution">
    <text evidence="1">The sequence shown here is derived from an EMBL/GenBank/DDBJ whole genome shotgun (WGS) entry which is preliminary data.</text>
</comment>
<sequence length="451" mass="50181">MSGASIGPAPVLKKRGFQLCGDSLTASGVTRMEPAKLRGLLDPDSLELQADQEQAKKDARALLNRSFLVGQLRFYGSTALSKFKVDDLKGLLKNRIASGLCANVAEEVASLEESMRRDYEPTYRKWKGEDSDWGKRKKQEADEAFLRCETPGEKATHDLERFINYFFLTDGKPDKSKTPKPLALYGFRNRWPLHDKAGRIPGLETRSGGRDEKDRVLCIGWDRDAVWRLAGEIDEKASEAQAKIEEAEWEEVMEAHREYVAEAGRGKKGKKGSAANKKSTPFKLDSCVGAYAVKCDEVAGGWSHINGNDFILDIDTDRDGILIAAFDFGIFEGTMLLSLSEDKLDRAAKGGRGAAKKRKTTSSSSTSRRVFYRMRGRETSQGEIFSDPLSGHLDFDDQGVKFEGLAYSLAFCGENVEFTGYKISDAPGAQADGWDAFSPEQYEYARKARWH</sequence>
<proteinExistence type="predicted"/>